<dbReference type="InterPro" id="IPR050471">
    <property type="entry name" value="AB_hydrolase"/>
</dbReference>
<dbReference type="InterPro" id="IPR000073">
    <property type="entry name" value="AB_hydrolase_1"/>
</dbReference>
<dbReference type="RefSeq" id="WP_209360489.1">
    <property type="nucleotide sequence ID" value="NZ_JAGISH010000004.1"/>
</dbReference>
<dbReference type="SUPFAM" id="SSF53474">
    <property type="entry name" value="alpha/beta-Hydrolases"/>
    <property type="match status" value="1"/>
</dbReference>
<evidence type="ECO:0000259" key="1">
    <source>
        <dbReference type="Pfam" id="PF12697"/>
    </source>
</evidence>
<dbReference type="GO" id="GO:0016787">
    <property type="term" value="F:hydrolase activity"/>
    <property type="evidence" value="ECO:0007669"/>
    <property type="project" value="UniProtKB-KW"/>
</dbReference>
<sequence length="274" mass="30017">MAEFTTTDGVRLFYADEGAGLPLLCLAGLTRDGRDFDFVAPHLLEMGVRLIRLDYRGRGRSDRAPWETYTIPVEGRDAVELLDHLGLEKAAVLGTSRGGLIAMGLATGAKDRLLGVALNDIGPEIAADGLEVIKGYLGRVPALKTLDEVAARRKAVMTGFDLPDMRWREEAERLFMETPDGLELTYDPKLRDAVLGAGAQPAPDLWPFFDALDGLPLCMIRGTNSDLLSPECFVEMVRRRPDSVATEVPGRGHIPFLDEPESLVALGAWLEMLR</sequence>
<reference evidence="2" key="1">
    <citation type="submission" date="2021-03" db="EMBL/GenBank/DDBJ databases">
        <title>Sagittula salina sp. nov. strain M10.9X isolated from the marine waste.</title>
        <authorList>
            <person name="Satari L."/>
            <person name="Molina-Menor E."/>
            <person name="Vidal-Verdu A."/>
            <person name="Pascual J."/>
            <person name="Pereto J."/>
            <person name="Porcar M."/>
        </authorList>
    </citation>
    <scope>NUCLEOTIDE SEQUENCE</scope>
    <source>
        <strain evidence="2">M10.9X</strain>
    </source>
</reference>
<proteinExistence type="predicted"/>
<keyword evidence="3" id="KW-1185">Reference proteome</keyword>
<feature type="domain" description="AB hydrolase-1" evidence="1">
    <location>
        <begin position="23"/>
        <end position="265"/>
    </location>
</feature>
<protein>
    <submittedName>
        <fullName evidence="2">Alpha/beta fold hydrolase</fullName>
    </submittedName>
</protein>
<dbReference type="PANTHER" id="PTHR43433">
    <property type="entry name" value="HYDROLASE, ALPHA/BETA FOLD FAMILY PROTEIN"/>
    <property type="match status" value="1"/>
</dbReference>
<dbReference type="AlphaFoldDB" id="A0A940MMR2"/>
<dbReference type="PANTHER" id="PTHR43433:SF5">
    <property type="entry name" value="AB HYDROLASE-1 DOMAIN-CONTAINING PROTEIN"/>
    <property type="match status" value="1"/>
</dbReference>
<dbReference type="Gene3D" id="3.40.50.1820">
    <property type="entry name" value="alpha/beta hydrolase"/>
    <property type="match status" value="1"/>
</dbReference>
<name>A0A940MMR2_9RHOB</name>
<keyword evidence="2" id="KW-0378">Hydrolase</keyword>
<dbReference type="InterPro" id="IPR029058">
    <property type="entry name" value="AB_hydrolase_fold"/>
</dbReference>
<organism evidence="2 3">
    <name type="scientific">Sagittula salina</name>
    <dbReference type="NCBI Taxonomy" id="2820268"/>
    <lineage>
        <taxon>Bacteria</taxon>
        <taxon>Pseudomonadati</taxon>
        <taxon>Pseudomonadota</taxon>
        <taxon>Alphaproteobacteria</taxon>
        <taxon>Rhodobacterales</taxon>
        <taxon>Roseobacteraceae</taxon>
        <taxon>Sagittula</taxon>
    </lineage>
</organism>
<gene>
    <name evidence="2" type="ORF">J5474_08685</name>
</gene>
<dbReference type="EMBL" id="JAGISH010000004">
    <property type="protein sequence ID" value="MBP0482565.1"/>
    <property type="molecule type" value="Genomic_DNA"/>
</dbReference>
<accession>A0A940MMR2</accession>
<evidence type="ECO:0000313" key="2">
    <source>
        <dbReference type="EMBL" id="MBP0482565.1"/>
    </source>
</evidence>
<dbReference type="Proteomes" id="UP000675940">
    <property type="component" value="Unassembled WGS sequence"/>
</dbReference>
<dbReference type="Pfam" id="PF12697">
    <property type="entry name" value="Abhydrolase_6"/>
    <property type="match status" value="1"/>
</dbReference>
<comment type="caution">
    <text evidence="2">The sequence shown here is derived from an EMBL/GenBank/DDBJ whole genome shotgun (WGS) entry which is preliminary data.</text>
</comment>
<evidence type="ECO:0000313" key="3">
    <source>
        <dbReference type="Proteomes" id="UP000675940"/>
    </source>
</evidence>